<dbReference type="EMBL" id="QJKJ01007323">
    <property type="protein sequence ID" value="RDX83530.1"/>
    <property type="molecule type" value="Genomic_DNA"/>
</dbReference>
<keyword evidence="3" id="KW-1185">Reference proteome</keyword>
<dbReference type="Proteomes" id="UP000257109">
    <property type="component" value="Unassembled WGS sequence"/>
</dbReference>
<dbReference type="PANTHER" id="PTHR37198:SF1">
    <property type="entry name" value="NUCLEOLIN"/>
    <property type="match status" value="1"/>
</dbReference>
<evidence type="ECO:0000256" key="1">
    <source>
        <dbReference type="SAM" id="MobiDB-lite"/>
    </source>
</evidence>
<protein>
    <submittedName>
        <fullName evidence="2">Uncharacterized protein</fullName>
    </submittedName>
</protein>
<gene>
    <name evidence="2" type="ORF">CR513_35536</name>
</gene>
<proteinExistence type="predicted"/>
<accession>A0A371FZ49</accession>
<organism evidence="2 3">
    <name type="scientific">Mucuna pruriens</name>
    <name type="common">Velvet bean</name>
    <name type="synonym">Dolichos pruriens</name>
    <dbReference type="NCBI Taxonomy" id="157652"/>
    <lineage>
        <taxon>Eukaryota</taxon>
        <taxon>Viridiplantae</taxon>
        <taxon>Streptophyta</taxon>
        <taxon>Embryophyta</taxon>
        <taxon>Tracheophyta</taxon>
        <taxon>Spermatophyta</taxon>
        <taxon>Magnoliopsida</taxon>
        <taxon>eudicotyledons</taxon>
        <taxon>Gunneridae</taxon>
        <taxon>Pentapetalae</taxon>
        <taxon>rosids</taxon>
        <taxon>fabids</taxon>
        <taxon>Fabales</taxon>
        <taxon>Fabaceae</taxon>
        <taxon>Papilionoideae</taxon>
        <taxon>50 kb inversion clade</taxon>
        <taxon>NPAAA clade</taxon>
        <taxon>indigoferoid/millettioid clade</taxon>
        <taxon>Phaseoleae</taxon>
        <taxon>Mucuna</taxon>
    </lineage>
</organism>
<feature type="non-terminal residue" evidence="2">
    <location>
        <position position="544"/>
    </location>
</feature>
<sequence length="544" mass="59912">MELEEAEDEEWDASAKYSSEPNTKNCCKVRGWVWNRGLCLGRKILVAGFLVSASTVVVPPLVVASAVGLAVSMPSAVYLVSHACTQNLVSKFLPMPTPQGPRLRKNMCFQPDVDKEEQALADETNRDIETVDDGENVASGCDCGPQEEDVIHGMEGHSRGETSGVKVQLMSGDNGVGTMVEGIDKIGNEIEEFESPFEVTTVVLEESEDQAMEGDIEEAELQRETKGLLEKIRDEGRTDMTRERGECVEGICGGANESDKKIGPVVEDMEVAWEDTHSGTIGGTEEDLRICEEMLHSRNDESKDTTCNEVESSEPVRGLLEGNEFDDTNDSQKPMVEPPELMIPGESIEDLPIEAMVYNISLDEDSSEVISEKIGIHLAVKEEPNPPPDCPTILPKEKLDNESSLDLFDGKRIDPDEYAYTIDLREESSNVGRHTDSMEVLVSSVEQESMLSEGSSGESTISSQEVFEVVFHEEKIWKEIDVIRKIVGYEGTKQASCAEELKALYIFTGVEPPTCLNENTSDPAEIKEKLHFLMSILGIKSNMA</sequence>
<reference evidence="2" key="1">
    <citation type="submission" date="2018-05" db="EMBL/GenBank/DDBJ databases">
        <title>Draft genome of Mucuna pruriens seed.</title>
        <authorList>
            <person name="Nnadi N.E."/>
            <person name="Vos R."/>
            <person name="Hasami M.H."/>
            <person name="Devisetty U.K."/>
            <person name="Aguiy J.C."/>
        </authorList>
    </citation>
    <scope>NUCLEOTIDE SEQUENCE [LARGE SCALE GENOMIC DNA]</scope>
    <source>
        <strain evidence="2">JCA_2017</strain>
    </source>
</reference>
<feature type="compositionally biased region" description="Acidic residues" evidence="1">
    <location>
        <begin position="1"/>
        <end position="12"/>
    </location>
</feature>
<dbReference type="PANTHER" id="PTHR37198">
    <property type="entry name" value="NUCLEOLIN"/>
    <property type="match status" value="1"/>
</dbReference>
<comment type="caution">
    <text evidence="2">The sequence shown here is derived from an EMBL/GenBank/DDBJ whole genome shotgun (WGS) entry which is preliminary data.</text>
</comment>
<dbReference type="AlphaFoldDB" id="A0A371FZ49"/>
<dbReference type="OrthoDB" id="1933309at2759"/>
<feature type="region of interest" description="Disordered" evidence="1">
    <location>
        <begin position="1"/>
        <end position="22"/>
    </location>
</feature>
<evidence type="ECO:0000313" key="2">
    <source>
        <dbReference type="EMBL" id="RDX83530.1"/>
    </source>
</evidence>
<evidence type="ECO:0000313" key="3">
    <source>
        <dbReference type="Proteomes" id="UP000257109"/>
    </source>
</evidence>
<name>A0A371FZ49_MUCPR</name>